<dbReference type="InterPro" id="IPR005854">
    <property type="entry name" value="PurF"/>
</dbReference>
<feature type="binding site" evidence="10">
    <location>
        <position position="464"/>
    </location>
    <ligand>
        <name>[4Fe-4S] cluster</name>
        <dbReference type="ChEBI" id="CHEBI:49883"/>
    </ligand>
</feature>
<dbReference type="GO" id="GO:0004044">
    <property type="term" value="F:amidophosphoribosyltransferase activity"/>
    <property type="evidence" value="ECO:0007669"/>
    <property type="project" value="UniProtKB-EC"/>
</dbReference>
<dbReference type="RefSeq" id="WP_029469890.1">
    <property type="nucleotide sequence ID" value="NZ_AP031416.1"/>
</dbReference>
<dbReference type="GO" id="GO:0009113">
    <property type="term" value="P:purine nucleobase biosynthetic process"/>
    <property type="evidence" value="ECO:0007669"/>
    <property type="project" value="InterPro"/>
</dbReference>
<dbReference type="InterPro" id="IPR017932">
    <property type="entry name" value="GATase_2_dom"/>
</dbReference>
<dbReference type="Pfam" id="PF13537">
    <property type="entry name" value="GATase_7"/>
    <property type="match status" value="1"/>
</dbReference>
<sequence>MGGIFGVASKSSCTLDLFFGTDYHSHLGTRRGGLAVYGPNGFNRSIHNIENTPFRTKFDGDLNELEGNLGIGCISDNEPQPLLVQSHLGSFAITTVGKINNMEELVDISYKNGCTHFLEMSGGSINPTEMVASLINQKSTIVEGIQYVQELVEGSMTLMLLTPKGIYAARDRMGRTPVVLGKKEDAFCASFESFAFFNLGYETCRELGPGEVVFLTPESAETLVKPREEMKICSFLWVYYGYPTSTYEGINVEEMRYECGKKLAQRDAQRENVKPDLVAGVPDSGIAHAIGYANESGIPFSRPFIKYTPTWPRSFMPTQQSQRNLIARMKLIPVEALIKNKSLLLIDDSIVRGTQLRETTEFLYSSGAKEVHIRPACPPLLFGCPYLNFSRSKSEMDLITRRIIADREGDNVSDEVLADYANPDSANYKEMLEEIGRQLNFTTLHYHRLDDLTASIGLSPCKMCTHCFDGKK</sequence>
<evidence type="ECO:0000259" key="11">
    <source>
        <dbReference type="PROSITE" id="PS51278"/>
    </source>
</evidence>
<keyword evidence="5 8" id="KW-0808">Transferase</keyword>
<evidence type="ECO:0000256" key="1">
    <source>
        <dbReference type="ARBA" id="ARBA00005209"/>
    </source>
</evidence>
<dbReference type="PROSITE" id="PS51278">
    <property type="entry name" value="GATASE_TYPE_2"/>
    <property type="match status" value="1"/>
</dbReference>
<organism evidence="12 13">
    <name type="scientific">Blautia producta</name>
    <dbReference type="NCBI Taxonomy" id="33035"/>
    <lineage>
        <taxon>Bacteria</taxon>
        <taxon>Bacillati</taxon>
        <taxon>Bacillota</taxon>
        <taxon>Clostridia</taxon>
        <taxon>Lachnospirales</taxon>
        <taxon>Lachnospiraceae</taxon>
        <taxon>Blautia</taxon>
    </lineage>
</organism>
<keyword evidence="10" id="KW-0411">Iron-sulfur</keyword>
<dbReference type="UniPathway" id="UPA00074">
    <property type="reaction ID" value="UER00124"/>
</dbReference>
<feature type="binding site" evidence="10">
    <location>
        <position position="233"/>
    </location>
    <ligand>
        <name>[4Fe-4S] cluster</name>
        <dbReference type="ChEBI" id="CHEBI:49883"/>
    </ligand>
</feature>
<dbReference type="GO" id="GO:0046872">
    <property type="term" value="F:metal ion binding"/>
    <property type="evidence" value="ECO:0007669"/>
    <property type="project" value="UniProtKB-KW"/>
</dbReference>
<dbReference type="EMBL" id="CP035945">
    <property type="protein sequence ID" value="QBE97011.1"/>
    <property type="molecule type" value="Genomic_DNA"/>
</dbReference>
<keyword evidence="6 8" id="KW-0658">Purine biosynthesis</keyword>
<dbReference type="InterPro" id="IPR000836">
    <property type="entry name" value="PRTase_dom"/>
</dbReference>
<protein>
    <recommendedName>
        <fullName evidence="3 8">Amidophosphoribosyltransferase</fullName>
        <shortName evidence="8">ATase</shortName>
        <ecNumber evidence="3 8">2.4.2.14</ecNumber>
    </recommendedName>
    <alternativeName>
        <fullName evidence="8">Glutamine phosphoribosylpyrophosphate amidotransferase</fullName>
    </alternativeName>
</protein>
<evidence type="ECO:0000256" key="8">
    <source>
        <dbReference type="PIRNR" id="PIRNR000485"/>
    </source>
</evidence>
<feature type="binding site" evidence="10">
    <location>
        <position position="467"/>
    </location>
    <ligand>
        <name>[4Fe-4S] cluster</name>
        <dbReference type="ChEBI" id="CHEBI:49883"/>
    </ligand>
</feature>
<evidence type="ECO:0000256" key="10">
    <source>
        <dbReference type="PIRSR" id="PIRSR000485-3"/>
    </source>
</evidence>
<gene>
    <name evidence="12" type="primary">purF_2</name>
    <name evidence="12" type="ORF">PMF13cell1_02560</name>
</gene>
<evidence type="ECO:0000313" key="13">
    <source>
        <dbReference type="Proteomes" id="UP000289794"/>
    </source>
</evidence>
<keyword evidence="9" id="KW-0479">Metal-binding</keyword>
<feature type="binding site" evidence="10">
    <location>
        <position position="384"/>
    </location>
    <ligand>
        <name>[4Fe-4S] cluster</name>
        <dbReference type="ChEBI" id="CHEBI:49883"/>
    </ligand>
</feature>
<proteinExistence type="inferred from homology"/>
<reference evidence="12 13" key="1">
    <citation type="submission" date="2019-01" db="EMBL/GenBank/DDBJ databases">
        <title>PMF-metabolizing Aryl O-demethylase.</title>
        <authorList>
            <person name="Kim M."/>
        </authorList>
    </citation>
    <scope>NUCLEOTIDE SEQUENCE [LARGE SCALE GENOMIC DNA]</scope>
    <source>
        <strain evidence="12 13">PMF1</strain>
    </source>
</reference>
<evidence type="ECO:0000256" key="3">
    <source>
        <dbReference type="ARBA" id="ARBA00011941"/>
    </source>
</evidence>
<evidence type="ECO:0000256" key="5">
    <source>
        <dbReference type="ARBA" id="ARBA00022679"/>
    </source>
</evidence>
<evidence type="ECO:0000256" key="4">
    <source>
        <dbReference type="ARBA" id="ARBA00022676"/>
    </source>
</evidence>
<dbReference type="CDD" id="cd06223">
    <property type="entry name" value="PRTases_typeI"/>
    <property type="match status" value="1"/>
</dbReference>
<comment type="cofactor">
    <cofactor evidence="10">
        <name>[4Fe-4S] cluster</name>
        <dbReference type="ChEBI" id="CHEBI:49883"/>
    </cofactor>
    <text evidence="10">Binds 1 [4Fe-4S] cluster per subunit.</text>
</comment>
<feature type="domain" description="Glutamine amidotransferase type-2" evidence="11">
    <location>
        <begin position="2"/>
        <end position="218"/>
    </location>
</feature>
<dbReference type="Proteomes" id="UP000289794">
    <property type="component" value="Chromosome"/>
</dbReference>
<evidence type="ECO:0000256" key="2">
    <source>
        <dbReference type="ARBA" id="ARBA00010138"/>
    </source>
</evidence>
<dbReference type="KEGG" id="bpro:PMF13cell1_02560"/>
<name>A0A4P6LWV4_9FIRM</name>
<keyword evidence="7" id="KW-0315">Glutamine amidotransferase</keyword>
<evidence type="ECO:0000313" key="12">
    <source>
        <dbReference type="EMBL" id="QBE97011.1"/>
    </source>
</evidence>
<dbReference type="GO" id="GO:0006189">
    <property type="term" value="P:'de novo' IMP biosynthetic process"/>
    <property type="evidence" value="ECO:0007669"/>
    <property type="project" value="UniProtKB-UniPathway"/>
</dbReference>
<dbReference type="Pfam" id="PF00156">
    <property type="entry name" value="Pribosyltran"/>
    <property type="match status" value="1"/>
</dbReference>
<accession>A0A4P6LWV4</accession>
<evidence type="ECO:0000256" key="6">
    <source>
        <dbReference type="ARBA" id="ARBA00022755"/>
    </source>
</evidence>
<evidence type="ECO:0000256" key="7">
    <source>
        <dbReference type="ARBA" id="ARBA00022962"/>
    </source>
</evidence>
<feature type="binding site" evidence="9">
    <location>
        <position position="347"/>
    </location>
    <ligand>
        <name>Mg(2+)</name>
        <dbReference type="ChEBI" id="CHEBI:18420"/>
    </ligand>
</feature>
<comment type="pathway">
    <text evidence="1 8">Purine metabolism; IMP biosynthesis via de novo pathway; N(1)-(5-phospho-D-ribosyl)glycinamide from 5-phospho-alpha-D-ribose 1-diphosphate: step 1/2.</text>
</comment>
<dbReference type="SUPFAM" id="SSF53271">
    <property type="entry name" value="PRTase-like"/>
    <property type="match status" value="1"/>
</dbReference>
<dbReference type="Gene3D" id="3.60.20.10">
    <property type="entry name" value="Glutamine Phosphoribosylpyrophosphate, subunit 1, domain 1"/>
    <property type="match status" value="1"/>
</dbReference>
<keyword evidence="10" id="KW-0408">Iron</keyword>
<dbReference type="Gene3D" id="3.40.50.2020">
    <property type="match status" value="1"/>
</dbReference>
<dbReference type="GO" id="GO:0051536">
    <property type="term" value="F:iron-sulfur cluster binding"/>
    <property type="evidence" value="ECO:0007669"/>
    <property type="project" value="UniProtKB-KW"/>
</dbReference>
<comment type="similarity">
    <text evidence="2 8">In the C-terminal section; belongs to the purine/pyrimidine phosphoribosyltransferase family.</text>
</comment>
<dbReference type="InterPro" id="IPR029055">
    <property type="entry name" value="Ntn_hydrolases_N"/>
</dbReference>
<dbReference type="InterPro" id="IPR029057">
    <property type="entry name" value="PRTase-like"/>
</dbReference>
<dbReference type="PIRSF" id="PIRSF000485">
    <property type="entry name" value="Amd_phspho_trans"/>
    <property type="match status" value="1"/>
</dbReference>
<dbReference type="AlphaFoldDB" id="A0A4P6LWV4"/>
<evidence type="ECO:0000256" key="9">
    <source>
        <dbReference type="PIRSR" id="PIRSR000485-2"/>
    </source>
</evidence>
<dbReference type="PANTHER" id="PTHR11907">
    <property type="entry name" value="AMIDOPHOSPHORIBOSYLTRANSFERASE"/>
    <property type="match status" value="1"/>
</dbReference>
<keyword evidence="9" id="KW-0460">Magnesium</keyword>
<feature type="binding site" evidence="9">
    <location>
        <position position="348"/>
    </location>
    <ligand>
        <name>Mg(2+)</name>
        <dbReference type="ChEBI" id="CHEBI:18420"/>
    </ligand>
</feature>
<comment type="catalytic activity">
    <reaction evidence="8">
        <text>5-phospho-beta-D-ribosylamine + L-glutamate + diphosphate = 5-phospho-alpha-D-ribose 1-diphosphate + L-glutamine + H2O</text>
        <dbReference type="Rhea" id="RHEA:14905"/>
        <dbReference type="ChEBI" id="CHEBI:15377"/>
        <dbReference type="ChEBI" id="CHEBI:29985"/>
        <dbReference type="ChEBI" id="CHEBI:33019"/>
        <dbReference type="ChEBI" id="CHEBI:58017"/>
        <dbReference type="ChEBI" id="CHEBI:58359"/>
        <dbReference type="ChEBI" id="CHEBI:58681"/>
        <dbReference type="EC" id="2.4.2.14"/>
    </reaction>
</comment>
<dbReference type="EC" id="2.4.2.14" evidence="3 8"/>
<dbReference type="SUPFAM" id="SSF56235">
    <property type="entry name" value="N-terminal nucleophile aminohydrolases (Ntn hydrolases)"/>
    <property type="match status" value="1"/>
</dbReference>
<keyword evidence="4 8" id="KW-0328">Glycosyltransferase</keyword>
<feature type="binding site" evidence="9">
    <location>
        <position position="284"/>
    </location>
    <ligand>
        <name>Mg(2+)</name>
        <dbReference type="ChEBI" id="CHEBI:18420"/>
    </ligand>
</feature>
<comment type="cofactor">
    <cofactor evidence="9">
        <name>Mg(2+)</name>
        <dbReference type="ChEBI" id="CHEBI:18420"/>
    </cofactor>
    <text evidence="9">Binds 1 Mg(2+) ion per subunit.</text>
</comment>